<dbReference type="EMBL" id="CP042425">
    <property type="protein sequence ID" value="QEL20927.1"/>
    <property type="molecule type" value="Genomic_DNA"/>
</dbReference>
<name>A0A5C1AS00_9BACT</name>
<keyword evidence="2" id="KW-1185">Reference proteome</keyword>
<dbReference type="RefSeq" id="WP_149115170.1">
    <property type="nucleotide sequence ID" value="NZ_CP042425.1"/>
</dbReference>
<evidence type="ECO:0000313" key="2">
    <source>
        <dbReference type="Proteomes" id="UP000324974"/>
    </source>
</evidence>
<dbReference type="KEGG" id="lrs:PX52LOC_08051"/>
<proteinExistence type="predicted"/>
<evidence type="ECO:0008006" key="3">
    <source>
        <dbReference type="Google" id="ProtNLM"/>
    </source>
</evidence>
<accession>A0A5C1AS00</accession>
<dbReference type="Proteomes" id="UP000324974">
    <property type="component" value="Chromosome"/>
</dbReference>
<dbReference type="AlphaFoldDB" id="A0A5C1AS00"/>
<reference evidence="2" key="1">
    <citation type="submission" date="2019-08" db="EMBL/GenBank/DDBJ databases">
        <title>Limnoglobus roseus gen. nov., sp. nov., a novel freshwater planctomycete with a giant genome from the family Gemmataceae.</title>
        <authorList>
            <person name="Kulichevskaya I.S."/>
            <person name="Naumoff D.G."/>
            <person name="Miroshnikov K."/>
            <person name="Ivanova A."/>
            <person name="Philippov D.A."/>
            <person name="Hakobyan A."/>
            <person name="Rijpstra I.C."/>
            <person name="Sinninghe Damste J.S."/>
            <person name="Liesack W."/>
            <person name="Dedysh S.N."/>
        </authorList>
    </citation>
    <scope>NUCLEOTIDE SEQUENCE [LARGE SCALE GENOMIC DNA]</scope>
    <source>
        <strain evidence="2">PX52</strain>
    </source>
</reference>
<organism evidence="1 2">
    <name type="scientific">Limnoglobus roseus</name>
    <dbReference type="NCBI Taxonomy" id="2598579"/>
    <lineage>
        <taxon>Bacteria</taxon>
        <taxon>Pseudomonadati</taxon>
        <taxon>Planctomycetota</taxon>
        <taxon>Planctomycetia</taxon>
        <taxon>Gemmatales</taxon>
        <taxon>Gemmataceae</taxon>
        <taxon>Limnoglobus</taxon>
    </lineage>
</organism>
<protein>
    <recommendedName>
        <fullName evidence="3">HEAT repeat domain-containing protein</fullName>
    </recommendedName>
</protein>
<sequence>MGDVRRAAALYRDTNADPVEALPRLRHGASDPDDLVRHMAAVQLAFHHPRALPEAVARELLGTLGRVSRASVSSSLISEYTRATDDGEDCWDLGQHIALALARLPAGSGDFAVPELVALWQRDRQFYEVALAAVSLSFPEGGRPTASALSELQQSVLVALTGDDAVWTFCMPTAPLLAARGLPTTRHGMQAFLDGTGG</sequence>
<evidence type="ECO:0000313" key="1">
    <source>
        <dbReference type="EMBL" id="QEL20927.1"/>
    </source>
</evidence>
<gene>
    <name evidence="1" type="ORF">PX52LOC_08051</name>
</gene>